<evidence type="ECO:0000313" key="11">
    <source>
        <dbReference type="Proteomes" id="UP000230886"/>
    </source>
</evidence>
<evidence type="ECO:0000256" key="3">
    <source>
        <dbReference type="ARBA" id="ARBA00022573"/>
    </source>
</evidence>
<dbReference type="InterPro" id="IPR050161">
    <property type="entry name" value="Siro_Cobalamin_biosynth"/>
</dbReference>
<reference evidence="9" key="2">
    <citation type="submission" date="2023-02" db="EMBL/GenBank/DDBJ databases">
        <title>A novel hydrolase synthesized by Rhodococcus erythropolis HQ is responsible for the detoxification of Zearalenone.</title>
        <authorList>
            <person name="Hu J."/>
            <person name="Xu J."/>
        </authorList>
    </citation>
    <scope>NUCLEOTIDE SEQUENCE</scope>
    <source>
        <strain evidence="9">HQ</strain>
    </source>
</reference>
<evidence type="ECO:0000256" key="6">
    <source>
        <dbReference type="ARBA" id="ARBA00022691"/>
    </source>
</evidence>
<dbReference type="Proteomes" id="UP001217325">
    <property type="component" value="Unassembled WGS sequence"/>
</dbReference>
<evidence type="ECO:0000256" key="5">
    <source>
        <dbReference type="ARBA" id="ARBA00022679"/>
    </source>
</evidence>
<dbReference type="PROSITE" id="PS00840">
    <property type="entry name" value="SUMT_2"/>
    <property type="match status" value="1"/>
</dbReference>
<sequence>MTVHFIGAGPGAADLITVRAQRIIAASPVCLYAGSLVPAELLEWCPVGAQVVDTARLSLDEITAILVEADSAGLDVARLHSGDPSIFSAVAEQARRLDAAGVDFDMIPGVPAFTAAAAALGRELTVPGVSQTIVLTRVSTLSTAMPEGEDLRSLGRSGATMVIHLGAHRIEQIASELADNYGEDCPVAVVAFASRPEEIVVRGTLKTIVELVHAAGITKTAVVIVGRVLTAEGFPDSYLYSAARERSTH</sequence>
<evidence type="ECO:0000256" key="7">
    <source>
        <dbReference type="RuleBase" id="RU003960"/>
    </source>
</evidence>
<evidence type="ECO:0000256" key="2">
    <source>
        <dbReference type="ARBA" id="ARBA00005879"/>
    </source>
</evidence>
<comment type="similarity">
    <text evidence="2 7">Belongs to the precorrin methyltransferase family.</text>
</comment>
<accession>A0A069JU22</accession>
<evidence type="ECO:0000259" key="8">
    <source>
        <dbReference type="Pfam" id="PF00590"/>
    </source>
</evidence>
<keyword evidence="3" id="KW-0169">Cobalamin biosynthesis</keyword>
<gene>
    <name evidence="10" type="primary">cobM</name>
    <name evidence="10" type="ORF">CHR55_25125</name>
    <name evidence="9" type="ORF">PXH69_07865</name>
</gene>
<dbReference type="GO" id="GO:0046026">
    <property type="term" value="F:precorrin-4 C11-methyltransferase activity"/>
    <property type="evidence" value="ECO:0007669"/>
    <property type="project" value="UniProtKB-EC"/>
</dbReference>
<dbReference type="Pfam" id="PF00590">
    <property type="entry name" value="TP_methylase"/>
    <property type="match status" value="1"/>
</dbReference>
<dbReference type="InterPro" id="IPR035996">
    <property type="entry name" value="4pyrrol_Methylase_sf"/>
</dbReference>
<dbReference type="PROSITE" id="PS00839">
    <property type="entry name" value="SUMT_1"/>
    <property type="match status" value="1"/>
</dbReference>
<dbReference type="Gene3D" id="3.30.950.10">
    <property type="entry name" value="Methyltransferase, Cobalt-precorrin-4 Transmethylase, Domain 2"/>
    <property type="match status" value="1"/>
</dbReference>
<dbReference type="InterPro" id="IPR000878">
    <property type="entry name" value="4pyrrol_Mease"/>
</dbReference>
<dbReference type="GO" id="GO:0009236">
    <property type="term" value="P:cobalamin biosynthetic process"/>
    <property type="evidence" value="ECO:0007669"/>
    <property type="project" value="UniProtKB-UniPathway"/>
</dbReference>
<reference evidence="10 11" key="1">
    <citation type="submission" date="2017-07" db="EMBL/GenBank/DDBJ databases">
        <title>Draft sequence of Rhodococcus enclensis 23b-28.</title>
        <authorList>
            <person name="Besaury L."/>
            <person name="Sancelme M."/>
            <person name="Amato P."/>
            <person name="Lallement A."/>
            <person name="Delort A.-M."/>
        </authorList>
    </citation>
    <scope>NUCLEOTIDE SEQUENCE [LARGE SCALE GENOMIC DNA]</scope>
    <source>
        <strain evidence="10 11">23b-28</strain>
    </source>
</reference>
<dbReference type="GO" id="GO:0032259">
    <property type="term" value="P:methylation"/>
    <property type="evidence" value="ECO:0007669"/>
    <property type="project" value="UniProtKB-KW"/>
</dbReference>
<dbReference type="EC" id="2.1.1.133" evidence="9"/>
<organism evidence="10 11">
    <name type="scientific">Rhodococcus qingshengii</name>
    <dbReference type="NCBI Taxonomy" id="334542"/>
    <lineage>
        <taxon>Bacteria</taxon>
        <taxon>Bacillati</taxon>
        <taxon>Actinomycetota</taxon>
        <taxon>Actinomycetes</taxon>
        <taxon>Mycobacteriales</taxon>
        <taxon>Nocardiaceae</taxon>
        <taxon>Rhodococcus</taxon>
        <taxon>Rhodococcus erythropolis group</taxon>
    </lineage>
</organism>
<dbReference type="InterPro" id="IPR014776">
    <property type="entry name" value="4pyrrole_Mease_sub2"/>
</dbReference>
<evidence type="ECO:0000256" key="1">
    <source>
        <dbReference type="ARBA" id="ARBA00004953"/>
    </source>
</evidence>
<dbReference type="InterPro" id="IPR014777">
    <property type="entry name" value="4pyrrole_Mease_sub1"/>
</dbReference>
<dbReference type="InterPro" id="IPR006362">
    <property type="entry name" value="Cbl_synth_CobM/CibF"/>
</dbReference>
<protein>
    <submittedName>
        <fullName evidence="10">Precorrin-4 C(11)-methyltransferase</fullName>
        <ecNumber evidence="9">2.1.1.133</ecNumber>
    </submittedName>
</protein>
<dbReference type="SUPFAM" id="SSF53790">
    <property type="entry name" value="Tetrapyrrole methylase"/>
    <property type="match status" value="1"/>
</dbReference>
<dbReference type="PANTHER" id="PTHR45790">
    <property type="entry name" value="SIROHEME SYNTHASE-RELATED"/>
    <property type="match status" value="1"/>
</dbReference>
<evidence type="ECO:0000313" key="9">
    <source>
        <dbReference type="EMBL" id="MDE8644861.1"/>
    </source>
</evidence>
<comment type="caution">
    <text evidence="10">The sequence shown here is derived from an EMBL/GenBank/DDBJ whole genome shotgun (WGS) entry which is preliminary data.</text>
</comment>
<dbReference type="EMBL" id="JARDXE010000004">
    <property type="protein sequence ID" value="MDE8644861.1"/>
    <property type="molecule type" value="Genomic_DNA"/>
</dbReference>
<proteinExistence type="inferred from homology"/>
<comment type="pathway">
    <text evidence="1">Cofactor biosynthesis; adenosylcobalamin biosynthesis.</text>
</comment>
<dbReference type="AlphaFoldDB" id="A0A069JU22"/>
<accession>A0A2A5J4Q5</accession>
<keyword evidence="4 7" id="KW-0489">Methyltransferase</keyword>
<dbReference type="EMBL" id="NOVD01000027">
    <property type="protein sequence ID" value="PCK24578.1"/>
    <property type="molecule type" value="Genomic_DNA"/>
</dbReference>
<dbReference type="GeneID" id="64140993"/>
<name>A0A069JU22_RHOSG</name>
<dbReference type="NCBIfam" id="TIGR01465">
    <property type="entry name" value="cobM_cbiF"/>
    <property type="match status" value="1"/>
</dbReference>
<dbReference type="InterPro" id="IPR003043">
    <property type="entry name" value="Uropor_MeTrfase_CS"/>
</dbReference>
<dbReference type="UniPathway" id="UPA00148"/>
<keyword evidence="6" id="KW-0949">S-adenosyl-L-methionine</keyword>
<evidence type="ECO:0000313" key="10">
    <source>
        <dbReference type="EMBL" id="PCK24578.1"/>
    </source>
</evidence>
<evidence type="ECO:0000256" key="4">
    <source>
        <dbReference type="ARBA" id="ARBA00022603"/>
    </source>
</evidence>
<dbReference type="Gene3D" id="3.40.1010.10">
    <property type="entry name" value="Cobalt-precorrin-4 Transmethylase, Domain 1"/>
    <property type="match status" value="1"/>
</dbReference>
<dbReference type="CDD" id="cd11641">
    <property type="entry name" value="Precorrin-4_C11-MT"/>
    <property type="match status" value="1"/>
</dbReference>
<feature type="domain" description="Tetrapyrrole methylase" evidence="8">
    <location>
        <begin position="2"/>
        <end position="208"/>
    </location>
</feature>
<keyword evidence="5 7" id="KW-0808">Transferase</keyword>
<dbReference type="Proteomes" id="UP000230886">
    <property type="component" value="Unassembled WGS sequence"/>
</dbReference>
<dbReference type="RefSeq" id="WP_003944967.1">
    <property type="nucleotide sequence ID" value="NZ_AP023172.1"/>
</dbReference>
<dbReference type="PANTHER" id="PTHR45790:SF4">
    <property type="entry name" value="COBALT-PRECORRIN-4 C(11)-METHYLTRANSFERASE"/>
    <property type="match status" value="1"/>
</dbReference>